<dbReference type="Proteomes" id="UP000291116">
    <property type="component" value="Unassembled WGS sequence"/>
</dbReference>
<organism evidence="7 8">
    <name type="scientific">Pseudo-nitzschia multistriata</name>
    <dbReference type="NCBI Taxonomy" id="183589"/>
    <lineage>
        <taxon>Eukaryota</taxon>
        <taxon>Sar</taxon>
        <taxon>Stramenopiles</taxon>
        <taxon>Ochrophyta</taxon>
        <taxon>Bacillariophyta</taxon>
        <taxon>Bacillariophyceae</taxon>
        <taxon>Bacillariophycidae</taxon>
        <taxon>Bacillariales</taxon>
        <taxon>Bacillariaceae</taxon>
        <taxon>Pseudo-nitzschia</taxon>
    </lineage>
</organism>
<dbReference type="AlphaFoldDB" id="A0A448ZD15"/>
<dbReference type="SUPFAM" id="SSF81822">
    <property type="entry name" value="RuBisCo LSMT C-terminal, substrate-binding domain"/>
    <property type="match status" value="1"/>
</dbReference>
<keyword evidence="5" id="KW-0732">Signal</keyword>
<reference evidence="7 8" key="1">
    <citation type="submission" date="2019-01" db="EMBL/GenBank/DDBJ databases">
        <authorList>
            <person name="Ferrante I. M."/>
        </authorList>
    </citation>
    <scope>NUCLEOTIDE SEQUENCE [LARGE SCALE GENOMIC DNA]</scope>
    <source>
        <strain evidence="7 8">B856</strain>
    </source>
</reference>
<dbReference type="Gene3D" id="3.90.1420.10">
    <property type="entry name" value="Rubisco LSMT, substrate-binding domain"/>
    <property type="match status" value="1"/>
</dbReference>
<keyword evidence="2" id="KW-0808">Transferase</keyword>
<dbReference type="PANTHER" id="PTHR13271">
    <property type="entry name" value="UNCHARACTERIZED PUTATIVE METHYLTRANSFERASE"/>
    <property type="match status" value="1"/>
</dbReference>
<keyword evidence="3" id="KW-0949">S-adenosyl-L-methionine</keyword>
<feature type="signal peptide" evidence="5">
    <location>
        <begin position="1"/>
        <end position="30"/>
    </location>
</feature>
<gene>
    <name evidence="7" type="ORF">PSNMU_V1.4_AUG-EV-PASAV3_0068040</name>
</gene>
<keyword evidence="8" id="KW-1185">Reference proteome</keyword>
<dbReference type="EMBL" id="CAACVS010000247">
    <property type="protein sequence ID" value="VEU39926.1"/>
    <property type="molecule type" value="Genomic_DNA"/>
</dbReference>
<feature type="region of interest" description="Disordered" evidence="4">
    <location>
        <begin position="573"/>
        <end position="602"/>
    </location>
</feature>
<dbReference type="GO" id="GO:0032259">
    <property type="term" value="P:methylation"/>
    <property type="evidence" value="ECO:0007669"/>
    <property type="project" value="UniProtKB-KW"/>
</dbReference>
<dbReference type="InterPro" id="IPR001214">
    <property type="entry name" value="SET_dom"/>
</dbReference>
<dbReference type="InterPro" id="IPR036464">
    <property type="entry name" value="Rubisco_LSMT_subst-bd_sf"/>
</dbReference>
<dbReference type="Gene3D" id="3.90.1410.10">
    <property type="entry name" value="set domain protein methyltransferase, domain 1"/>
    <property type="match status" value="1"/>
</dbReference>
<evidence type="ECO:0000259" key="6">
    <source>
        <dbReference type="PROSITE" id="PS50280"/>
    </source>
</evidence>
<evidence type="ECO:0000313" key="7">
    <source>
        <dbReference type="EMBL" id="VEU39926.1"/>
    </source>
</evidence>
<evidence type="ECO:0000256" key="3">
    <source>
        <dbReference type="ARBA" id="ARBA00022691"/>
    </source>
</evidence>
<feature type="chain" id="PRO_5019388800" description="SET domain-containing protein" evidence="5">
    <location>
        <begin position="31"/>
        <end position="602"/>
    </location>
</feature>
<dbReference type="InterPro" id="IPR046341">
    <property type="entry name" value="SET_dom_sf"/>
</dbReference>
<dbReference type="PANTHER" id="PTHR13271:SF123">
    <property type="entry name" value="RIBULOSE-1,5-BISPHOSPHATE CARBOXYLASE_OXYGENASE SMALL SUBUNIT N-METHYLTRANSFERASE I-RELATED"/>
    <property type="match status" value="1"/>
</dbReference>
<dbReference type="SUPFAM" id="SSF82199">
    <property type="entry name" value="SET domain"/>
    <property type="match status" value="1"/>
</dbReference>
<proteinExistence type="predicted"/>
<dbReference type="OrthoDB" id="441812at2759"/>
<evidence type="ECO:0000313" key="8">
    <source>
        <dbReference type="Proteomes" id="UP000291116"/>
    </source>
</evidence>
<name>A0A448ZD15_9STRA</name>
<evidence type="ECO:0000256" key="5">
    <source>
        <dbReference type="SAM" id="SignalP"/>
    </source>
</evidence>
<accession>A0A448ZD15</accession>
<evidence type="ECO:0000256" key="2">
    <source>
        <dbReference type="ARBA" id="ARBA00022679"/>
    </source>
</evidence>
<dbReference type="InterPro" id="IPR015353">
    <property type="entry name" value="Rubisco_LSMT_subst-bd"/>
</dbReference>
<dbReference type="GO" id="GO:0016279">
    <property type="term" value="F:protein-lysine N-methyltransferase activity"/>
    <property type="evidence" value="ECO:0007669"/>
    <property type="project" value="TreeGrafter"/>
</dbReference>
<evidence type="ECO:0000256" key="4">
    <source>
        <dbReference type="SAM" id="MobiDB-lite"/>
    </source>
</evidence>
<keyword evidence="1" id="KW-0489">Methyltransferase</keyword>
<dbReference type="PROSITE" id="PS50280">
    <property type="entry name" value="SET"/>
    <property type="match status" value="1"/>
</dbReference>
<evidence type="ECO:0000256" key="1">
    <source>
        <dbReference type="ARBA" id="ARBA00022603"/>
    </source>
</evidence>
<dbReference type="InterPro" id="IPR050600">
    <property type="entry name" value="SETD3_SETD6_MTase"/>
</dbReference>
<sequence length="602" mass="67526">MASTASAKTMATGLVLAQVLLSTMLPAVDSFVPSTTSFSDRIHVLDNDFSIRTNENKPINYNSCFHSRIQKSSTTETTLKAINAEETSSSSIPPQTEEEKERLEKICSGLNAAFEASRKDLTRTCNVKVGVSPNVDSYGEPVGSNMRLGWIATKDVNKGDILMNMPYDEQWEITPKTARKTVFSGILDDAYEGWTGETGLLALQLLNEVARSASTGGVQKPVRGPPIQAFLNEWINALPTPTELETQHPIFWSEEDQEILQQSSNTKIYRILDDIEEDANWLVTNIFEKDRATFPETVEIQSGETVPCFSVEGYKWAMALTNSRAFFVDGTIRLLPFMDMCNHDDEAKELQGGFMGTFGTTKGAEVLSTRRYRAGEEVFLSLGPKSAADYLLEHGFCPEDCLKTAVSEITLELDPEDRFYDDKIDILEFETYDQAPMDPSQSFDVVSAPGRDGEPDPALMQFARLKELNNMDAFLLESIFRKEVWGFMAYPVSEKNEFAVVESIAQLCETAMEDMKSCPEPEQEGPNSEVCAKLRASETRALRRTLEYMLRDKEALDLKEYYQERRLKDLGLDSEWSPEDDIGDPDLNWGQTRSPGGADFDW</sequence>
<feature type="domain" description="SET" evidence="6">
    <location>
        <begin position="125"/>
        <end position="383"/>
    </location>
</feature>
<protein>
    <recommendedName>
        <fullName evidence="6">SET domain-containing protein</fullName>
    </recommendedName>
</protein>
<dbReference type="Pfam" id="PF09273">
    <property type="entry name" value="Rubis-subs-bind"/>
    <property type="match status" value="1"/>
</dbReference>